<evidence type="ECO:0000313" key="1">
    <source>
        <dbReference type="EMBL" id="VVB07253.1"/>
    </source>
</evidence>
<gene>
    <name evidence="1" type="ORF">ANE_LOCUS17697</name>
</gene>
<dbReference type="AlphaFoldDB" id="A0A565C0S8"/>
<proteinExistence type="predicted"/>
<accession>A0A565C0S8</accession>
<protein>
    <submittedName>
        <fullName evidence="1">Uncharacterized protein</fullName>
    </submittedName>
</protein>
<dbReference type="EMBL" id="CABITT030000006">
    <property type="protein sequence ID" value="VVB07253.1"/>
    <property type="molecule type" value="Genomic_DNA"/>
</dbReference>
<reference evidence="1" key="1">
    <citation type="submission" date="2019-07" db="EMBL/GenBank/DDBJ databases">
        <authorList>
            <person name="Dittberner H."/>
        </authorList>
    </citation>
    <scope>NUCLEOTIDE SEQUENCE [LARGE SCALE GENOMIC DNA]</scope>
</reference>
<keyword evidence="2" id="KW-1185">Reference proteome</keyword>
<dbReference type="Proteomes" id="UP000489600">
    <property type="component" value="Unassembled WGS sequence"/>
</dbReference>
<sequence>MVAVTVAVINHIEIADITVLFHVCACVVTGGEDTMTVKKFVFADRHDLTKLVCFVAAAKFHGK</sequence>
<organism evidence="1 2">
    <name type="scientific">Arabis nemorensis</name>
    <dbReference type="NCBI Taxonomy" id="586526"/>
    <lineage>
        <taxon>Eukaryota</taxon>
        <taxon>Viridiplantae</taxon>
        <taxon>Streptophyta</taxon>
        <taxon>Embryophyta</taxon>
        <taxon>Tracheophyta</taxon>
        <taxon>Spermatophyta</taxon>
        <taxon>Magnoliopsida</taxon>
        <taxon>eudicotyledons</taxon>
        <taxon>Gunneridae</taxon>
        <taxon>Pentapetalae</taxon>
        <taxon>rosids</taxon>
        <taxon>malvids</taxon>
        <taxon>Brassicales</taxon>
        <taxon>Brassicaceae</taxon>
        <taxon>Arabideae</taxon>
        <taxon>Arabis</taxon>
    </lineage>
</organism>
<name>A0A565C0S8_9BRAS</name>
<evidence type="ECO:0000313" key="2">
    <source>
        <dbReference type="Proteomes" id="UP000489600"/>
    </source>
</evidence>
<comment type="caution">
    <text evidence="1">The sequence shown here is derived from an EMBL/GenBank/DDBJ whole genome shotgun (WGS) entry which is preliminary data.</text>
</comment>